<dbReference type="Proteomes" id="UP000663629">
    <property type="component" value="Chromosome 2"/>
</dbReference>
<evidence type="ECO:0000259" key="3">
    <source>
        <dbReference type="Pfam" id="PF24801"/>
    </source>
</evidence>
<dbReference type="EMBL" id="CP070371">
    <property type="protein sequence ID" value="QRZ14920.1"/>
    <property type="molecule type" value="Genomic_DNA"/>
</dbReference>
<organism evidence="4 5">
    <name type="scientific">Paracoccus methylovorus</name>
    <dbReference type="NCBI Taxonomy" id="2812658"/>
    <lineage>
        <taxon>Bacteria</taxon>
        <taxon>Pseudomonadati</taxon>
        <taxon>Pseudomonadota</taxon>
        <taxon>Alphaproteobacteria</taxon>
        <taxon>Rhodobacterales</taxon>
        <taxon>Paracoccaceae</taxon>
        <taxon>Paracoccus</taxon>
    </lineage>
</organism>
<keyword evidence="5" id="KW-1185">Reference proteome</keyword>
<evidence type="ECO:0000313" key="4">
    <source>
        <dbReference type="EMBL" id="QRZ14920.1"/>
    </source>
</evidence>
<evidence type="ECO:0000256" key="2">
    <source>
        <dbReference type="SAM" id="Phobius"/>
    </source>
</evidence>
<feature type="transmembrane region" description="Helical" evidence="2">
    <location>
        <begin position="90"/>
        <end position="111"/>
    </location>
</feature>
<sequence length="1111" mass="119559">MTQKGMIPVLAASQFDPGAGRVEIVLSEGLTVAQIVRQALPGATAEDLKRIRVALVSPAGSSIIAPALWHAVRPKPGARVVIRLVPGKGALRAVLSVVVAIAAVALAYYFAPALAGALGWGASTAAIGAAMGVIGMGVNLIGNLLINALVPPVKPDTEKVRNTYSISGWRNRLDPDGAVPFVLGSLRYAPPFAARPYTEIVGDWQYLRCIFLFGEGRLNLSDFRIGDTPLSEFDEVQTEIRRGLADDLPCSLYPQQIVEETVGVDLVRPLPRDDRGEVINGQPARETPITRTTGSDAKSASIILAFPAGLIQFTDDGNRHTVTVRIRVEQCRAGSGDWQTVTTLNISAKRQEAFYRQHTWALPARGRWDIRLTMLTDETEDSKVQQRTAWAALQTIRPEYPIAYDRPLTLVSVRVKATHQLSGALDNFTALASRVCPDWNHETGTWVTRATSNPASLYRLVLQHPSNPKAVPNGGIDLQQLQDWHDFCRLKGLAYNRVLDQTGTSLRDVLTEIAAAGRATPRHDGLKWGVVIDRPSELIVDHVSPRNSWNFSCRRVYAERPHGFIVRFQDETDDFKENQRVIPWPGHEGSIDLTEMLDLPGITNPDIIFREATRRMYEAMLRPDVYEVTQDGAARVATRGDTIVISHDVLSTVQKAARVKDVTGPRVLLDDDVTMVAGKSYGVRFRRFSAADTIGSSDVRNVVTEAGTTNILTLSGDGPMPEAGDLILFGIAGQESARVIVTQTEATEDMCTILRCVDAAPEIDTLTDATRVPDWSSRVGTVIEADLIEPSAPRWTQIATSRINLTVWRVEYLLEPGSGAIRTSRYQVEHRLQGAASWTVLSVPAANGGGTIAGYIQGQVIEMRARAVSPADVPGPYGPTVTYTVGAEFNPPDALDADSVSVTALLGGGLILFATGPDAGTAQVQLYRSMSATLDRETDKSGKPVAVSPSQSHSITVGDTTRQNLIKNNAWVETAGSGWSVSGGIATHAPGESGDLSQPISMQAGRWYRIGYTVSGRTAGGVTPRLTGSTEVSGPSVAGNGPRSTRLQAVPGNNAFTLAAGASFDGSLEAISVFLETPACLAQGTHYLWLEPQTSDGLPGPVAGPFILEVI</sequence>
<dbReference type="InterPro" id="IPR055385">
    <property type="entry name" value="GpJ_HDII-ins2"/>
</dbReference>
<feature type="transmembrane region" description="Helical" evidence="2">
    <location>
        <begin position="117"/>
        <end position="141"/>
    </location>
</feature>
<proteinExistence type="predicted"/>
<gene>
    <name evidence="4" type="ORF">JWJ88_18400</name>
</gene>
<evidence type="ECO:0000256" key="1">
    <source>
        <dbReference type="SAM" id="MobiDB-lite"/>
    </source>
</evidence>
<dbReference type="Pfam" id="PF24801">
    <property type="entry name" value="FNIII-A_GpJ"/>
    <property type="match status" value="1"/>
</dbReference>
<protein>
    <submittedName>
        <fullName evidence="4">Phage tail protein</fullName>
    </submittedName>
</protein>
<keyword evidence="2" id="KW-0472">Membrane</keyword>
<accession>A0ABX7JKZ4</accession>
<name>A0ABX7JKZ4_9RHOB</name>
<keyword evidence="2" id="KW-0812">Transmembrane</keyword>
<feature type="domain" description="Tip attachment protein J HDII-ins2" evidence="3">
    <location>
        <begin position="286"/>
        <end position="397"/>
    </location>
</feature>
<feature type="region of interest" description="Disordered" evidence="1">
    <location>
        <begin position="935"/>
        <end position="955"/>
    </location>
</feature>
<reference evidence="4 5" key="1">
    <citation type="submission" date="2021-02" db="EMBL/GenBank/DDBJ databases">
        <title>Paracoccus methylovroum sp.nov., a new methanol and methylamine utilizing methylotrophic denitrifer.</title>
        <authorList>
            <person name="Timsy T."/>
            <person name="Behrendt U."/>
            <person name="Ulrich A."/>
            <person name="Spanner T."/>
            <person name="Foesel B.U."/>
            <person name="Horn M.A."/>
            <person name="Kolb S."/>
        </authorList>
    </citation>
    <scope>NUCLEOTIDE SEQUENCE [LARGE SCALE GENOMIC DNA]</scope>
    <source>
        <strain evidence="4 5">H4-D09</strain>
    </source>
</reference>
<evidence type="ECO:0000313" key="5">
    <source>
        <dbReference type="Proteomes" id="UP000663629"/>
    </source>
</evidence>
<dbReference type="NCBIfam" id="NF040662">
    <property type="entry name" value="attach_TipJ_rel"/>
    <property type="match status" value="1"/>
</dbReference>
<keyword evidence="2" id="KW-1133">Transmembrane helix</keyword>